<dbReference type="InterPro" id="IPR000160">
    <property type="entry name" value="GGDEF_dom"/>
</dbReference>
<evidence type="ECO:0000259" key="1">
    <source>
        <dbReference type="Pfam" id="PF00990"/>
    </source>
</evidence>
<sequence length="73" mass="8440">MTTLVNFLIDTNIKQRIIDLIRVNNENLKSKHLELSVSIGYAMLENKNDTIEYLMKKADALMYADKARKHSSI</sequence>
<dbReference type="SUPFAM" id="SSF55073">
    <property type="entry name" value="Nucleotide cyclase"/>
    <property type="match status" value="1"/>
</dbReference>
<dbReference type="EMBL" id="LK996017">
    <property type="protein sequence ID" value="CDW99910.1"/>
    <property type="molecule type" value="Genomic_DNA"/>
</dbReference>
<gene>
    <name evidence="2" type="ORF">DPCES_0023</name>
</gene>
<organism evidence="2">
    <name type="scientific">Desulfitobacterium hafniense</name>
    <name type="common">Desulfitobacterium frappieri</name>
    <dbReference type="NCBI Taxonomy" id="49338"/>
    <lineage>
        <taxon>Bacteria</taxon>
        <taxon>Bacillati</taxon>
        <taxon>Bacillota</taxon>
        <taxon>Clostridia</taxon>
        <taxon>Eubacteriales</taxon>
        <taxon>Desulfitobacteriaceae</taxon>
        <taxon>Desulfitobacterium</taxon>
    </lineage>
</organism>
<dbReference type="Pfam" id="PF00990">
    <property type="entry name" value="GGDEF"/>
    <property type="match status" value="1"/>
</dbReference>
<name>A0A098AV26_DESHA</name>
<dbReference type="Gene3D" id="3.30.70.270">
    <property type="match status" value="1"/>
</dbReference>
<protein>
    <submittedName>
        <fullName evidence="2">Adenylyl cyclase class-3/4/guanylyl cyclase</fullName>
    </submittedName>
</protein>
<feature type="domain" description="GGDEF" evidence="1">
    <location>
        <begin position="12"/>
        <end position="70"/>
    </location>
</feature>
<dbReference type="PATRIC" id="fig|49338.4.peg.28"/>
<dbReference type="InterPro" id="IPR043128">
    <property type="entry name" value="Rev_trsase/Diguanyl_cyclase"/>
</dbReference>
<proteinExistence type="predicted"/>
<dbReference type="AlphaFoldDB" id="A0A098AV26"/>
<accession>A0A098AV26</accession>
<dbReference type="InterPro" id="IPR029787">
    <property type="entry name" value="Nucleotide_cyclase"/>
</dbReference>
<evidence type="ECO:0000313" key="2">
    <source>
        <dbReference type="EMBL" id="CDW99910.1"/>
    </source>
</evidence>
<reference evidence="2" key="1">
    <citation type="submission" date="2014-07" db="EMBL/GenBank/DDBJ databases">
        <authorList>
            <person name="Hornung V.Bastian."/>
        </authorList>
    </citation>
    <scope>NUCLEOTIDE SEQUENCE</scope>
    <source>
        <strain evidence="2">PCE-S</strain>
    </source>
</reference>